<evidence type="ECO:0000313" key="1">
    <source>
        <dbReference type="EMBL" id="EJX03782.1"/>
    </source>
</evidence>
<reference evidence="1" key="1">
    <citation type="journal article" date="2012" name="PLoS ONE">
        <title>Gene sets for utilization of primary and secondary nutrition supplies in the distal gut of endangered iberian lynx.</title>
        <authorList>
            <person name="Alcaide M."/>
            <person name="Messina E."/>
            <person name="Richter M."/>
            <person name="Bargiela R."/>
            <person name="Peplies J."/>
            <person name="Huws S.A."/>
            <person name="Newbold C.J."/>
            <person name="Golyshin P.N."/>
            <person name="Simon M.A."/>
            <person name="Lopez G."/>
            <person name="Yakimov M.M."/>
            <person name="Ferrer M."/>
        </authorList>
    </citation>
    <scope>NUCLEOTIDE SEQUENCE</scope>
</reference>
<feature type="non-terminal residue" evidence="1">
    <location>
        <position position="198"/>
    </location>
</feature>
<proteinExistence type="predicted"/>
<gene>
    <name evidence="1" type="ORF">EVA_08112</name>
</gene>
<dbReference type="AlphaFoldDB" id="J9G952"/>
<organism evidence="1">
    <name type="scientific">gut metagenome</name>
    <dbReference type="NCBI Taxonomy" id="749906"/>
    <lineage>
        <taxon>unclassified sequences</taxon>
        <taxon>metagenomes</taxon>
        <taxon>organismal metagenomes</taxon>
    </lineage>
</organism>
<protein>
    <submittedName>
        <fullName evidence="1">Outer membrane efflux protein OprM</fullName>
    </submittedName>
</protein>
<dbReference type="GO" id="GO:0015562">
    <property type="term" value="F:efflux transmembrane transporter activity"/>
    <property type="evidence" value="ECO:0007669"/>
    <property type="project" value="InterPro"/>
</dbReference>
<dbReference type="EMBL" id="AMCI01002036">
    <property type="protein sequence ID" value="EJX03782.1"/>
    <property type="molecule type" value="Genomic_DNA"/>
</dbReference>
<dbReference type="PANTHER" id="PTHR30203">
    <property type="entry name" value="OUTER MEMBRANE CATION EFFLUX PROTEIN"/>
    <property type="match status" value="1"/>
</dbReference>
<sequence>MILNSETMKNFLYILGCTALLSSCGIMRNYERPQGLTEGIDSLYRDTTQTYAVVKGDTTNFGNTPWQEVFTDPQLQVLIKKALTHNPNMRTAELTIQKAQAALKVARLAYYPSIAFNPQGNISSWDFGKATKTYNVPVSASWQFNLFSLRNNKKQAQTTIDMAKAAKQATQTSIIAAVANLYYTLQMLDEQLKTTEAT</sequence>
<dbReference type="InterPro" id="IPR010131">
    <property type="entry name" value="MdtP/NodT-like"/>
</dbReference>
<comment type="caution">
    <text evidence="1">The sequence shown here is derived from an EMBL/GenBank/DDBJ whole genome shotgun (WGS) entry which is preliminary data.</text>
</comment>
<name>J9G952_9ZZZZ</name>
<dbReference type="SUPFAM" id="SSF56954">
    <property type="entry name" value="Outer membrane efflux proteins (OEP)"/>
    <property type="match status" value="1"/>
</dbReference>
<dbReference type="Pfam" id="PF02321">
    <property type="entry name" value="OEP"/>
    <property type="match status" value="1"/>
</dbReference>
<dbReference type="Gene3D" id="1.20.1600.10">
    <property type="entry name" value="Outer membrane efflux proteins (OEP)"/>
    <property type="match status" value="1"/>
</dbReference>
<dbReference type="InterPro" id="IPR003423">
    <property type="entry name" value="OMP_efflux"/>
</dbReference>
<dbReference type="PANTHER" id="PTHR30203:SF33">
    <property type="entry name" value="BLR4455 PROTEIN"/>
    <property type="match status" value="1"/>
</dbReference>
<accession>J9G952</accession>